<dbReference type="Pfam" id="PF00989">
    <property type="entry name" value="PAS"/>
    <property type="match status" value="1"/>
</dbReference>
<reference evidence="3 4" key="2">
    <citation type="submission" date="2018-06" db="EMBL/GenBank/DDBJ databases">
        <title>Metagenomic assembly of (sub)arctic Cyanobacteria and their associated microbiome from non-axenic cultures.</title>
        <authorList>
            <person name="Baurain D."/>
        </authorList>
    </citation>
    <scope>NUCLEOTIDE SEQUENCE [LARGE SCALE GENOMIC DNA]</scope>
    <source>
        <strain evidence="3">ULC027bin1</strain>
    </source>
</reference>
<dbReference type="Proteomes" id="UP000249794">
    <property type="component" value="Unassembled WGS sequence"/>
</dbReference>
<comment type="caution">
    <text evidence="3">The sequence shown here is derived from an EMBL/GenBank/DDBJ whole genome shotgun (WGS) entry which is preliminary data.</text>
</comment>
<feature type="coiled-coil region" evidence="1">
    <location>
        <begin position="60"/>
        <end position="87"/>
    </location>
</feature>
<name>A0A2W4XKW9_9CYAN</name>
<dbReference type="CDD" id="cd00130">
    <property type="entry name" value="PAS"/>
    <property type="match status" value="1"/>
</dbReference>
<evidence type="ECO:0000313" key="3">
    <source>
        <dbReference type="EMBL" id="PZO57604.1"/>
    </source>
</evidence>
<dbReference type="GO" id="GO:0006355">
    <property type="term" value="P:regulation of DNA-templated transcription"/>
    <property type="evidence" value="ECO:0007669"/>
    <property type="project" value="InterPro"/>
</dbReference>
<evidence type="ECO:0000256" key="1">
    <source>
        <dbReference type="SAM" id="Coils"/>
    </source>
</evidence>
<dbReference type="SUPFAM" id="SSF55785">
    <property type="entry name" value="PYP-like sensor domain (PAS domain)"/>
    <property type="match status" value="1"/>
</dbReference>
<dbReference type="AlphaFoldDB" id="A0A2W4XKW9"/>
<keyword evidence="1" id="KW-0175">Coiled coil</keyword>
<dbReference type="InterPro" id="IPR035965">
    <property type="entry name" value="PAS-like_dom_sf"/>
</dbReference>
<dbReference type="Gene3D" id="3.30.450.20">
    <property type="entry name" value="PAS domain"/>
    <property type="match status" value="1"/>
</dbReference>
<organism evidence="3 4">
    <name type="scientific">Phormidesmis priestleyi</name>
    <dbReference type="NCBI Taxonomy" id="268141"/>
    <lineage>
        <taxon>Bacteria</taxon>
        <taxon>Bacillati</taxon>
        <taxon>Cyanobacteriota</taxon>
        <taxon>Cyanophyceae</taxon>
        <taxon>Leptolyngbyales</taxon>
        <taxon>Leptolyngbyaceae</taxon>
        <taxon>Phormidesmis</taxon>
    </lineage>
</organism>
<evidence type="ECO:0000313" key="4">
    <source>
        <dbReference type="Proteomes" id="UP000249794"/>
    </source>
</evidence>
<dbReference type="EMBL" id="QBMP01000049">
    <property type="protein sequence ID" value="PZO57604.1"/>
    <property type="molecule type" value="Genomic_DNA"/>
</dbReference>
<proteinExistence type="predicted"/>
<dbReference type="InterPro" id="IPR013767">
    <property type="entry name" value="PAS_fold"/>
</dbReference>
<sequence>MPCRQNWLIKKTNRFSRLLLISPGKIIKQPLKAVNMMSGVVDKVSTDGQSLSPTPKTPLETELCEALENLQNQVHQIELEKAELPDQHSQEVECLVEKKALSLQRRVQEQAALLDVATDAIFVRDLDGNILDWNKGAETLYGWAAEEALEKKASKLMYPDGANNDGEIYKNLLRQGSWKGERSQVR</sequence>
<dbReference type="NCBIfam" id="TIGR00229">
    <property type="entry name" value="sensory_box"/>
    <property type="match status" value="1"/>
</dbReference>
<protein>
    <recommendedName>
        <fullName evidence="2">PAS domain-containing protein</fullName>
    </recommendedName>
</protein>
<dbReference type="PROSITE" id="PS50112">
    <property type="entry name" value="PAS"/>
    <property type="match status" value="1"/>
</dbReference>
<feature type="domain" description="PAS" evidence="2">
    <location>
        <begin position="106"/>
        <end position="176"/>
    </location>
</feature>
<reference evidence="4" key="1">
    <citation type="submission" date="2018-04" db="EMBL/GenBank/DDBJ databases">
        <authorList>
            <person name="Cornet L."/>
        </authorList>
    </citation>
    <scope>NUCLEOTIDE SEQUENCE [LARGE SCALE GENOMIC DNA]</scope>
</reference>
<dbReference type="InterPro" id="IPR000014">
    <property type="entry name" value="PAS"/>
</dbReference>
<dbReference type="SMART" id="SM00091">
    <property type="entry name" value="PAS"/>
    <property type="match status" value="1"/>
</dbReference>
<evidence type="ECO:0000259" key="2">
    <source>
        <dbReference type="PROSITE" id="PS50112"/>
    </source>
</evidence>
<accession>A0A2W4XKW9</accession>
<gene>
    <name evidence="3" type="ORF">DCF15_06820</name>
</gene>